<keyword evidence="1" id="KW-0732">Signal</keyword>
<protein>
    <submittedName>
        <fullName evidence="2">Uncharacterized protein</fullName>
    </submittedName>
</protein>
<organism evidence="2 3">
    <name type="scientific">Pelagimonas varians</name>
    <dbReference type="NCBI Taxonomy" id="696760"/>
    <lineage>
        <taxon>Bacteria</taxon>
        <taxon>Pseudomonadati</taxon>
        <taxon>Pseudomonadota</taxon>
        <taxon>Alphaproteobacteria</taxon>
        <taxon>Rhodobacterales</taxon>
        <taxon>Roseobacteraceae</taxon>
        <taxon>Pelagimonas</taxon>
    </lineage>
</organism>
<evidence type="ECO:0000256" key="1">
    <source>
        <dbReference type="SAM" id="SignalP"/>
    </source>
</evidence>
<sequence length="104" mass="11301">MPHIRSLTAAALFLVGTGAFASGPGENHGGEAYLDGGVFTYDVFEQSVDHVDLENCPTEFDPDVVFCRMTLASEMANIFVFAFDGDQPLLAVKSYELGEDFLPF</sequence>
<accession>A0A238K930</accession>
<feature type="chain" id="PRO_5012737438" evidence="1">
    <location>
        <begin position="22"/>
        <end position="104"/>
    </location>
</feature>
<proteinExistence type="predicted"/>
<gene>
    <name evidence="2" type="ORF">PEV8663_01338</name>
</gene>
<keyword evidence="3" id="KW-1185">Reference proteome</keyword>
<dbReference type="OrthoDB" id="7274522at2"/>
<reference evidence="2 3" key="1">
    <citation type="submission" date="2017-05" db="EMBL/GenBank/DDBJ databases">
        <authorList>
            <person name="Song R."/>
            <person name="Chenine A.L."/>
            <person name="Ruprecht R.M."/>
        </authorList>
    </citation>
    <scope>NUCLEOTIDE SEQUENCE [LARGE SCALE GENOMIC DNA]</scope>
    <source>
        <strain evidence="2 3">CECT 8663</strain>
    </source>
</reference>
<dbReference type="EMBL" id="FXYH01000004">
    <property type="protein sequence ID" value="SMX38476.1"/>
    <property type="molecule type" value="Genomic_DNA"/>
</dbReference>
<dbReference type="RefSeq" id="WP_097803872.1">
    <property type="nucleotide sequence ID" value="NZ_FXYH01000004.1"/>
</dbReference>
<feature type="signal peptide" evidence="1">
    <location>
        <begin position="1"/>
        <end position="21"/>
    </location>
</feature>
<evidence type="ECO:0000313" key="2">
    <source>
        <dbReference type="EMBL" id="SMX38476.1"/>
    </source>
</evidence>
<name>A0A238K930_9RHOB</name>
<dbReference type="AlphaFoldDB" id="A0A238K930"/>
<evidence type="ECO:0000313" key="3">
    <source>
        <dbReference type="Proteomes" id="UP000220836"/>
    </source>
</evidence>
<dbReference type="Proteomes" id="UP000220836">
    <property type="component" value="Unassembled WGS sequence"/>
</dbReference>